<sequence length="159" mass="18357">MDIDMNSTTVAYLALTLSLISIVLTVIMNAKFYRYTKVLLDEIGFHIVLHKKYRRIKRYVLVKFVCLDSGFETLSEHVKQSIDKLLGPILRYRCNVDIVSYRPEKKRAIIRVRGEAICVIYTLLALTIGHLEKDSDSCIAIPIRTSGLISRLKYRYLKS</sequence>
<evidence type="ECO:0000313" key="4">
    <source>
        <dbReference type="EMBL" id="HGT98841.1"/>
    </source>
</evidence>
<organism evidence="4">
    <name type="scientific">Ignisphaera aggregans</name>
    <dbReference type="NCBI Taxonomy" id="334771"/>
    <lineage>
        <taxon>Archaea</taxon>
        <taxon>Thermoproteota</taxon>
        <taxon>Thermoprotei</taxon>
        <taxon>Desulfurococcales</taxon>
        <taxon>Desulfurococcaceae</taxon>
        <taxon>Ignisphaera</taxon>
    </lineage>
</organism>
<dbReference type="AlphaFoldDB" id="A0A7J3MZA8"/>
<dbReference type="InterPro" id="IPR038085">
    <property type="entry name" value="Rnp2-like_sf"/>
</dbReference>
<evidence type="ECO:0000313" key="3">
    <source>
        <dbReference type="EMBL" id="HFQ78446.1"/>
    </source>
</evidence>
<name>A0A7J3MZA8_9CREN</name>
<dbReference type="GO" id="GO:0001682">
    <property type="term" value="P:tRNA 5'-leader removal"/>
    <property type="evidence" value="ECO:0007669"/>
    <property type="project" value="InterPro"/>
</dbReference>
<evidence type="ECO:0000256" key="2">
    <source>
        <dbReference type="SAM" id="Phobius"/>
    </source>
</evidence>
<reference evidence="4" key="1">
    <citation type="journal article" date="2020" name="mSystems">
        <title>Genome- and Community-Level Interaction Insights into Carbon Utilization and Element Cycling Functions of Hydrothermarchaeota in Hydrothermal Sediment.</title>
        <authorList>
            <person name="Zhou Z."/>
            <person name="Liu Y."/>
            <person name="Xu W."/>
            <person name="Pan J."/>
            <person name="Luo Z.H."/>
            <person name="Li M."/>
        </authorList>
    </citation>
    <scope>NUCLEOTIDE SEQUENCE [LARGE SCALE GENOMIC DNA]</scope>
    <source>
        <strain evidence="3">SpSt-629</strain>
        <strain evidence="4">SpSt-688</strain>
    </source>
</reference>
<feature type="transmembrane region" description="Helical" evidence="2">
    <location>
        <begin position="12"/>
        <end position="30"/>
    </location>
</feature>
<proteinExistence type="predicted"/>
<dbReference type="Gene3D" id="3.30.70.3250">
    <property type="entry name" value="Ribonuclease P, Pop5 subunit"/>
    <property type="match status" value="1"/>
</dbReference>
<keyword evidence="2" id="KW-0472">Membrane</keyword>
<protein>
    <submittedName>
        <fullName evidence="4">Uncharacterized protein</fullName>
    </submittedName>
</protein>
<accession>A0A7J3MZA8</accession>
<dbReference type="GO" id="GO:0030677">
    <property type="term" value="C:ribonuclease P complex"/>
    <property type="evidence" value="ECO:0007669"/>
    <property type="project" value="InterPro"/>
</dbReference>
<keyword evidence="1" id="KW-0819">tRNA processing</keyword>
<keyword evidence="2" id="KW-1133">Transmembrane helix</keyword>
<feature type="transmembrane region" description="Helical" evidence="2">
    <location>
        <begin position="112"/>
        <end position="131"/>
    </location>
</feature>
<dbReference type="SUPFAM" id="SSF160350">
    <property type="entry name" value="Rnp2-like"/>
    <property type="match status" value="1"/>
</dbReference>
<keyword evidence="2" id="KW-0812">Transmembrane</keyword>
<comment type="caution">
    <text evidence="4">The sequence shown here is derived from an EMBL/GenBank/DDBJ whole genome shotgun (WGS) entry which is preliminary data.</text>
</comment>
<evidence type="ECO:0000256" key="1">
    <source>
        <dbReference type="ARBA" id="ARBA00022694"/>
    </source>
</evidence>
<dbReference type="EMBL" id="DTDH01000159">
    <property type="protein sequence ID" value="HGT98841.1"/>
    <property type="molecule type" value="Genomic_DNA"/>
</dbReference>
<dbReference type="InterPro" id="IPR002759">
    <property type="entry name" value="Pop5/Rpp14/Rnp2-like"/>
</dbReference>
<dbReference type="Pfam" id="PF01900">
    <property type="entry name" value="RNase_P_Rpp14"/>
    <property type="match status" value="1"/>
</dbReference>
<dbReference type="EMBL" id="DTAU01000044">
    <property type="protein sequence ID" value="HFQ78446.1"/>
    <property type="molecule type" value="Genomic_DNA"/>
</dbReference>
<gene>
    <name evidence="3" type="ORF">ENT99_01915</name>
    <name evidence="4" type="ORF">ENU64_05365</name>
</gene>